<proteinExistence type="predicted"/>
<feature type="compositionally biased region" description="Polar residues" evidence="1">
    <location>
        <begin position="49"/>
        <end position="58"/>
    </location>
</feature>
<comment type="caution">
    <text evidence="2">The sequence shown here is derived from an EMBL/GenBank/DDBJ whole genome shotgun (WGS) entry which is preliminary data.</text>
</comment>
<dbReference type="Proteomes" id="UP001465976">
    <property type="component" value="Unassembled WGS sequence"/>
</dbReference>
<protein>
    <submittedName>
        <fullName evidence="2">Uncharacterized protein</fullName>
    </submittedName>
</protein>
<feature type="region of interest" description="Disordered" evidence="1">
    <location>
        <begin position="85"/>
        <end position="120"/>
    </location>
</feature>
<gene>
    <name evidence="2" type="ORF">V5O48_018347</name>
</gene>
<dbReference type="EMBL" id="JBAHYK010003255">
    <property type="protein sequence ID" value="KAL0563718.1"/>
    <property type="molecule type" value="Genomic_DNA"/>
</dbReference>
<organism evidence="2 3">
    <name type="scientific">Marasmius crinis-equi</name>
    <dbReference type="NCBI Taxonomy" id="585013"/>
    <lineage>
        <taxon>Eukaryota</taxon>
        <taxon>Fungi</taxon>
        <taxon>Dikarya</taxon>
        <taxon>Basidiomycota</taxon>
        <taxon>Agaricomycotina</taxon>
        <taxon>Agaricomycetes</taxon>
        <taxon>Agaricomycetidae</taxon>
        <taxon>Agaricales</taxon>
        <taxon>Marasmiineae</taxon>
        <taxon>Marasmiaceae</taxon>
        <taxon>Marasmius</taxon>
    </lineage>
</organism>
<feature type="compositionally biased region" description="Polar residues" evidence="1">
    <location>
        <begin position="100"/>
        <end position="109"/>
    </location>
</feature>
<sequence length="407" mass="44846">MAQILHPGSQPTEPRSPEVLRSPSPIDRREGLEVFSSLERTQVVRDSPRTYTHSSYDVDTGTSITRVTIEQPGGIVVTTSIKIQRKDTTPPGVEVEADSTMGNTSDGNASDSEGSPEDDDGVIVTMEPPVFNLGLPGEAMVPIPPALRRPNYISPSTPIYVVFAGLRVGIFLGDWHESIGRFVHRVPGQDHKRYATWDEAIWWYANAYQGLSRRHSVRIVGTTEVPNPAAASYQPGSGPKVGDVDITGLDLNVSNLPLNIADFPKNTIRAPFIAQIPFLAQMSHGQRETHRNRNITSLPGISAAEIEPVLSAMEDPVWCFRALMHIPGVDLDNAVRIIAKYPTFYAIRRGLKDLREEVATGRVVLNRQVFSLVEPPARQGTSETWVVNVFTFFCGNDPDDELAYPEN</sequence>
<evidence type="ECO:0000313" key="2">
    <source>
        <dbReference type="EMBL" id="KAL0563718.1"/>
    </source>
</evidence>
<feature type="region of interest" description="Disordered" evidence="1">
    <location>
        <begin position="1"/>
        <end position="58"/>
    </location>
</feature>
<name>A0ABR3ELI2_9AGAR</name>
<keyword evidence="3" id="KW-1185">Reference proteome</keyword>
<reference evidence="2 3" key="1">
    <citation type="submission" date="2024-02" db="EMBL/GenBank/DDBJ databases">
        <title>A draft genome for the cacao thread blight pathogen Marasmius crinis-equi.</title>
        <authorList>
            <person name="Cohen S.P."/>
            <person name="Baruah I.K."/>
            <person name="Amoako-Attah I."/>
            <person name="Bukari Y."/>
            <person name="Meinhardt L.W."/>
            <person name="Bailey B.A."/>
        </authorList>
    </citation>
    <scope>NUCLEOTIDE SEQUENCE [LARGE SCALE GENOMIC DNA]</scope>
    <source>
        <strain evidence="2 3">GH-76</strain>
    </source>
</reference>
<accession>A0ABR3ELI2</accession>
<evidence type="ECO:0000256" key="1">
    <source>
        <dbReference type="SAM" id="MobiDB-lite"/>
    </source>
</evidence>
<evidence type="ECO:0000313" key="3">
    <source>
        <dbReference type="Proteomes" id="UP001465976"/>
    </source>
</evidence>